<sequence>MAEVQTQAIFTTTDRTVEKGDLISKLDDLLEQYLTTLDRYQKAQQQLTSFLSSGFLSLAKANFNNRSNARYGQDYYDERMQATKTVIISGEDPNVTFACSPTSGSAPIVAETESADTKTPVEEKETSESPSPETATPTTQPQSEDANDASSGDNKIRLDPLRWFGILVPPELRSAQSSFVSAVEGRLPEVVTVMKELRRLEVEIGRLRKQIKKS</sequence>
<name>A0A1Y1Y1Z0_9PLEO</name>
<dbReference type="EMBL" id="MCFA01000423">
    <property type="protein sequence ID" value="ORX91998.1"/>
    <property type="molecule type" value="Genomic_DNA"/>
</dbReference>
<dbReference type="GO" id="GO:0070072">
    <property type="term" value="P:vacuolar proton-transporting V-type ATPase complex assembly"/>
    <property type="evidence" value="ECO:0007669"/>
    <property type="project" value="InterPro"/>
</dbReference>
<organism evidence="3 4">
    <name type="scientific">Clohesyomyces aquaticus</name>
    <dbReference type="NCBI Taxonomy" id="1231657"/>
    <lineage>
        <taxon>Eukaryota</taxon>
        <taxon>Fungi</taxon>
        <taxon>Dikarya</taxon>
        <taxon>Ascomycota</taxon>
        <taxon>Pezizomycotina</taxon>
        <taxon>Dothideomycetes</taxon>
        <taxon>Pleosporomycetidae</taxon>
        <taxon>Pleosporales</taxon>
        <taxon>Lindgomycetaceae</taxon>
        <taxon>Clohesyomyces</taxon>
    </lineage>
</organism>
<dbReference type="GO" id="GO:0051082">
    <property type="term" value="F:unfolded protein binding"/>
    <property type="evidence" value="ECO:0007669"/>
    <property type="project" value="TreeGrafter"/>
</dbReference>
<evidence type="ECO:0000313" key="4">
    <source>
        <dbReference type="Proteomes" id="UP000193144"/>
    </source>
</evidence>
<feature type="region of interest" description="Disordered" evidence="2">
    <location>
        <begin position="99"/>
        <end position="154"/>
    </location>
</feature>
<dbReference type="Proteomes" id="UP000193144">
    <property type="component" value="Unassembled WGS sequence"/>
</dbReference>
<dbReference type="GO" id="GO:1990871">
    <property type="term" value="C:Vma12-Vma22 assembly complex"/>
    <property type="evidence" value="ECO:0007669"/>
    <property type="project" value="TreeGrafter"/>
</dbReference>
<dbReference type="STRING" id="1231657.A0A1Y1Y1Z0"/>
<accession>A0A1Y1Y1Z0</accession>
<dbReference type="OrthoDB" id="408631at2759"/>
<evidence type="ECO:0000256" key="1">
    <source>
        <dbReference type="ARBA" id="ARBA00093634"/>
    </source>
</evidence>
<feature type="compositionally biased region" description="Low complexity" evidence="2">
    <location>
        <begin position="128"/>
        <end position="144"/>
    </location>
</feature>
<evidence type="ECO:0000313" key="3">
    <source>
        <dbReference type="EMBL" id="ORX91998.1"/>
    </source>
</evidence>
<dbReference type="InterPro" id="IPR040357">
    <property type="entry name" value="Vma22/CCDC115"/>
</dbReference>
<proteinExistence type="predicted"/>
<feature type="compositionally biased region" description="Basic and acidic residues" evidence="2">
    <location>
        <begin position="115"/>
        <end position="127"/>
    </location>
</feature>
<keyword evidence="4" id="KW-1185">Reference proteome</keyword>
<gene>
    <name evidence="3" type="ORF">BCR34DRAFT_594959</name>
</gene>
<dbReference type="Pfam" id="PF21730">
    <property type="entry name" value="Vma22_CCDC115"/>
    <property type="match status" value="1"/>
</dbReference>
<dbReference type="PANTHER" id="PTHR31996">
    <property type="entry name" value="COILED-COIL DOMAIN-CONTAINING PROTEIN 115"/>
    <property type="match status" value="1"/>
</dbReference>
<reference evidence="3 4" key="1">
    <citation type="submission" date="2016-07" db="EMBL/GenBank/DDBJ databases">
        <title>Pervasive Adenine N6-methylation of Active Genes in Fungi.</title>
        <authorList>
            <consortium name="DOE Joint Genome Institute"/>
            <person name="Mondo S.J."/>
            <person name="Dannebaum R.O."/>
            <person name="Kuo R.C."/>
            <person name="Labutti K."/>
            <person name="Haridas S."/>
            <person name="Kuo A."/>
            <person name="Salamov A."/>
            <person name="Ahrendt S.R."/>
            <person name="Lipzen A."/>
            <person name="Sullivan W."/>
            <person name="Andreopoulos W.B."/>
            <person name="Clum A."/>
            <person name="Lindquist E."/>
            <person name="Daum C."/>
            <person name="Ramamoorthy G.K."/>
            <person name="Gryganskyi A."/>
            <person name="Culley D."/>
            <person name="Magnuson J.K."/>
            <person name="James T.Y."/>
            <person name="O'Malley M.A."/>
            <person name="Stajich J.E."/>
            <person name="Spatafora J.W."/>
            <person name="Visel A."/>
            <person name="Grigoriev I.V."/>
        </authorList>
    </citation>
    <scope>NUCLEOTIDE SEQUENCE [LARGE SCALE GENOMIC DNA]</scope>
    <source>
        <strain evidence="3 4">CBS 115471</strain>
    </source>
</reference>
<protein>
    <recommendedName>
        <fullName evidence="1">Vacuolar ATPase assembly protein VMA22</fullName>
    </recommendedName>
</protein>
<comment type="caution">
    <text evidence="3">The sequence shown here is derived from an EMBL/GenBank/DDBJ whole genome shotgun (WGS) entry which is preliminary data.</text>
</comment>
<dbReference type="AlphaFoldDB" id="A0A1Y1Y1Z0"/>
<evidence type="ECO:0000256" key="2">
    <source>
        <dbReference type="SAM" id="MobiDB-lite"/>
    </source>
</evidence>
<dbReference type="PANTHER" id="PTHR31996:SF2">
    <property type="entry name" value="COILED-COIL DOMAIN-CONTAINING PROTEIN 115"/>
    <property type="match status" value="1"/>
</dbReference>